<evidence type="ECO:0000313" key="5">
    <source>
        <dbReference type="Proteomes" id="UP000219285"/>
    </source>
</evidence>
<feature type="compositionally biased region" description="Basic and acidic residues" evidence="1">
    <location>
        <begin position="423"/>
        <end position="435"/>
    </location>
</feature>
<reference evidence="5" key="1">
    <citation type="submission" date="2014-12" db="EMBL/GenBank/DDBJ databases">
        <title>Complete genome sequence of a multi-drug resistant Klebsiella pneumoniae.</title>
        <authorList>
            <person name="Hua X."/>
            <person name="Chen Q."/>
            <person name="Li X."/>
            <person name="Feng Y."/>
            <person name="Ruan Z."/>
            <person name="Yu Y."/>
        </authorList>
    </citation>
    <scope>NUCLEOTIDE SEQUENCE [LARGE SCALE GENOMIC DNA]</scope>
    <source>
        <strain evidence="5">5.12</strain>
    </source>
</reference>
<evidence type="ECO:0000259" key="3">
    <source>
        <dbReference type="Pfam" id="PF20891"/>
    </source>
</evidence>
<proteinExistence type="predicted"/>
<reference evidence="4 5" key="2">
    <citation type="submission" date="2020-04" db="EMBL/GenBank/DDBJ databases">
        <title>Complete genome sequence of Alteromonas pelagimontana 5.12T.</title>
        <authorList>
            <person name="Sinha R.K."/>
            <person name="Krishnan K.P."/>
            <person name="Kurian J.P."/>
        </authorList>
    </citation>
    <scope>NUCLEOTIDE SEQUENCE [LARGE SCALE GENOMIC DNA]</scope>
    <source>
        <strain evidence="4 5">5.12</strain>
    </source>
</reference>
<evidence type="ECO:0000313" key="4">
    <source>
        <dbReference type="EMBL" id="QJR81685.1"/>
    </source>
</evidence>
<dbReference type="EMBL" id="CP052766">
    <property type="protein sequence ID" value="QJR81685.1"/>
    <property type="molecule type" value="Genomic_DNA"/>
</dbReference>
<keyword evidence="5" id="KW-1185">Reference proteome</keyword>
<protein>
    <recommendedName>
        <fullName evidence="3">DUF6844 domain-containing protein</fullName>
    </recommendedName>
</protein>
<dbReference type="KEGG" id="apel:CA267_013365"/>
<dbReference type="InterPro" id="IPR049286">
    <property type="entry name" value="DUF6844"/>
</dbReference>
<feature type="region of interest" description="Disordered" evidence="1">
    <location>
        <begin position="423"/>
        <end position="463"/>
    </location>
</feature>
<keyword evidence="2" id="KW-0732">Signal</keyword>
<feature type="signal peptide" evidence="2">
    <location>
        <begin position="1"/>
        <end position="20"/>
    </location>
</feature>
<dbReference type="RefSeq" id="WP_075610752.1">
    <property type="nucleotide sequence ID" value="NZ_CP052766.1"/>
</dbReference>
<name>A0A6M4MGF3_9ALTE</name>
<dbReference type="AlphaFoldDB" id="A0A6M4MGF3"/>
<organism evidence="4 5">
    <name type="scientific">Alteromonas pelagimontana</name>
    <dbReference type="NCBI Taxonomy" id="1858656"/>
    <lineage>
        <taxon>Bacteria</taxon>
        <taxon>Pseudomonadati</taxon>
        <taxon>Pseudomonadota</taxon>
        <taxon>Gammaproteobacteria</taxon>
        <taxon>Alteromonadales</taxon>
        <taxon>Alteromonadaceae</taxon>
        <taxon>Alteromonas/Salinimonas group</taxon>
        <taxon>Alteromonas</taxon>
    </lineage>
</organism>
<gene>
    <name evidence="4" type="ORF">CA267_013365</name>
</gene>
<feature type="chain" id="PRO_5028929920" description="DUF6844 domain-containing protein" evidence="2">
    <location>
        <begin position="21"/>
        <end position="463"/>
    </location>
</feature>
<dbReference type="Proteomes" id="UP000219285">
    <property type="component" value="Chromosome"/>
</dbReference>
<feature type="region of interest" description="Disordered" evidence="1">
    <location>
        <begin position="341"/>
        <end position="364"/>
    </location>
</feature>
<dbReference type="Pfam" id="PF20891">
    <property type="entry name" value="DUF6844"/>
    <property type="match status" value="1"/>
</dbReference>
<feature type="domain" description="DUF6844" evidence="3">
    <location>
        <begin position="154"/>
        <end position="248"/>
    </location>
</feature>
<evidence type="ECO:0000256" key="2">
    <source>
        <dbReference type="SAM" id="SignalP"/>
    </source>
</evidence>
<evidence type="ECO:0000256" key="1">
    <source>
        <dbReference type="SAM" id="MobiDB-lite"/>
    </source>
</evidence>
<sequence>MKTSLLITLITLLSPLAVYAQTSPENIADPAVESPQEPAATVEEVKENTGIDDAYAHVSEQATAFVDRKREQFRQKGKQVFIYSGAAMISVRPTHPGWGDARVLAYQEALQKAREELLRQLYLDVSSETIRRSFKSNQLPEFSPEEMQSSNMLGAVLDKLVALSDAVINEELEELGVDPAQYASAPPTKRKLMMQKAITQTISTRARGDISGTMTLKSYEATDDEGNTAVAVVIATSNKMKNMLADFRQSKGNITPQPNRAKQPINEYLVQNKENLMFTIGTKVLWDEKGYPVLASFGMAGNDCNPSDYESCVDNREFSFISARNSALANFAEAYNLRGKVESEQTKGKDRRKDSTATLTENRDTETVEETVTKLINETQQMSQMTSSVKGLVGIQTAFQWTVKHPITNREINGVVMLWHPETEKSTRSFKEGVKRSSPKSTGKDTRYKVGSNEGLDSDDENF</sequence>
<accession>A0A6M4MGF3</accession>
<dbReference type="OrthoDB" id="8666936at2"/>